<proteinExistence type="predicted"/>
<reference evidence="2" key="1">
    <citation type="journal article" date="2010" name="PLoS ONE">
        <title>Genome sequence of Cronobacter sakazakii BAA-894 and comparative genomic hybridization analysis with other Cronobacter species.</title>
        <authorList>
            <person name="Kucerova E."/>
            <person name="Clifton S.W."/>
            <person name="Xia X.Q."/>
            <person name="Long F."/>
            <person name="Porwollik S."/>
            <person name="Fulton L."/>
            <person name="Fronick C."/>
            <person name="Minx P."/>
            <person name="Kyung K."/>
            <person name="Warren W."/>
            <person name="Fulton R."/>
            <person name="Feng D."/>
            <person name="Wollam A."/>
            <person name="Shah N."/>
            <person name="Bhonagiri V."/>
            <person name="Nash W.E."/>
            <person name="Hallsworth-Pepin K."/>
            <person name="Wilson R.K."/>
            <person name="McClelland M."/>
            <person name="Forsythe S.J."/>
        </authorList>
    </citation>
    <scope>NUCLEOTIDE SEQUENCE [LARGE SCALE GENOMIC DNA]</scope>
    <source>
        <strain evidence="2">ATCC BAA-894</strain>
    </source>
</reference>
<evidence type="ECO:0000313" key="1">
    <source>
        <dbReference type="EMBL" id="ABU79674.1"/>
    </source>
</evidence>
<keyword evidence="2" id="KW-1185">Reference proteome</keyword>
<dbReference type="Proteomes" id="UP000000260">
    <property type="component" value="Plasmid pESA3"/>
</dbReference>
<dbReference type="AlphaFoldDB" id="A7MRP1"/>
<sequence length="85" mass="9392">MAFGRTRAVAQNSATGVYRQQRKTIAHNKRGAGFLCQRINCFIPIDQDTGACHLAKLRVKQVFKPGGVAALVAMQALFERSEPFQ</sequence>
<dbReference type="KEGG" id="esa:ESA_pESA3p05477"/>
<name>A7MRP1_CROS8</name>
<evidence type="ECO:0000313" key="2">
    <source>
        <dbReference type="Proteomes" id="UP000000260"/>
    </source>
</evidence>
<organism evidence="1 2">
    <name type="scientific">Cronobacter sakazakii (strain ATCC BAA-894)</name>
    <name type="common">Enterobacter sakazakii</name>
    <dbReference type="NCBI Taxonomy" id="290339"/>
    <lineage>
        <taxon>Bacteria</taxon>
        <taxon>Pseudomonadati</taxon>
        <taxon>Pseudomonadota</taxon>
        <taxon>Gammaproteobacteria</taxon>
        <taxon>Enterobacterales</taxon>
        <taxon>Enterobacteriaceae</taxon>
        <taxon>Cronobacter</taxon>
    </lineage>
</organism>
<dbReference type="HOGENOM" id="CLU_2507097_0_0_6"/>
<gene>
    <name evidence="1" type="ordered locus">ESA_pESA3p05477</name>
</gene>
<keyword evidence="1" id="KW-0614">Plasmid</keyword>
<geneLocation type="plasmid" evidence="1 2">
    <name>pESA3</name>
</geneLocation>
<accession>A7MRP1</accession>
<dbReference type="EMBL" id="CP000785">
    <property type="protein sequence ID" value="ABU79674.1"/>
    <property type="molecule type" value="Genomic_DNA"/>
</dbReference>
<protein>
    <submittedName>
        <fullName evidence="1">Uncharacterized protein</fullName>
    </submittedName>
</protein>